<reference evidence="3" key="3">
    <citation type="submission" date="2020-06" db="EMBL/GenBank/DDBJ databases">
        <title>Helianthus annuus Genome sequencing and assembly Release 2.</title>
        <authorList>
            <person name="Gouzy J."/>
            <person name="Langlade N."/>
            <person name="Munos S."/>
        </authorList>
    </citation>
    <scope>NUCLEOTIDE SEQUENCE</scope>
    <source>
        <tissue evidence="3">Leaves</tissue>
    </source>
</reference>
<reference evidence="3 5" key="1">
    <citation type="journal article" date="2017" name="Nature">
        <title>The sunflower genome provides insights into oil metabolism, flowering and Asterid evolution.</title>
        <authorList>
            <person name="Badouin H."/>
            <person name="Gouzy J."/>
            <person name="Grassa C.J."/>
            <person name="Murat F."/>
            <person name="Staton S.E."/>
            <person name="Cottret L."/>
            <person name="Lelandais-Briere C."/>
            <person name="Owens G.L."/>
            <person name="Carrere S."/>
            <person name="Mayjonade B."/>
            <person name="Legrand L."/>
            <person name="Gill N."/>
            <person name="Kane N.C."/>
            <person name="Bowers J.E."/>
            <person name="Hubner S."/>
            <person name="Bellec A."/>
            <person name="Berard A."/>
            <person name="Berges H."/>
            <person name="Blanchet N."/>
            <person name="Boniface M.C."/>
            <person name="Brunel D."/>
            <person name="Catrice O."/>
            <person name="Chaidir N."/>
            <person name="Claudel C."/>
            <person name="Donnadieu C."/>
            <person name="Faraut T."/>
            <person name="Fievet G."/>
            <person name="Helmstetter N."/>
            <person name="King M."/>
            <person name="Knapp S.J."/>
            <person name="Lai Z."/>
            <person name="Le Paslier M.C."/>
            <person name="Lippi Y."/>
            <person name="Lorenzon L."/>
            <person name="Mandel J.R."/>
            <person name="Marage G."/>
            <person name="Marchand G."/>
            <person name="Marquand E."/>
            <person name="Bret-Mestries E."/>
            <person name="Morien E."/>
            <person name="Nambeesan S."/>
            <person name="Nguyen T."/>
            <person name="Pegot-Espagnet P."/>
            <person name="Pouilly N."/>
            <person name="Raftis F."/>
            <person name="Sallet E."/>
            <person name="Schiex T."/>
            <person name="Thomas J."/>
            <person name="Vandecasteele C."/>
            <person name="Vares D."/>
            <person name="Vear F."/>
            <person name="Vautrin S."/>
            <person name="Crespi M."/>
            <person name="Mangin B."/>
            <person name="Burke J.M."/>
            <person name="Salse J."/>
            <person name="Munos S."/>
            <person name="Vincourt P."/>
            <person name="Rieseberg L.H."/>
            <person name="Langlade N.B."/>
        </authorList>
    </citation>
    <scope>NUCLEOTIDE SEQUENCE [LARGE SCALE GENOMIC DNA]</scope>
    <source>
        <strain evidence="5">cv. SF193</strain>
        <tissue evidence="3">Leaves</tissue>
    </source>
</reference>
<evidence type="ECO:0000313" key="5">
    <source>
        <dbReference type="Proteomes" id="UP000215914"/>
    </source>
</evidence>
<keyword evidence="2" id="KW-1133">Transmembrane helix</keyword>
<evidence type="ECO:0000256" key="2">
    <source>
        <dbReference type="SAM" id="Phobius"/>
    </source>
</evidence>
<evidence type="ECO:0000256" key="1">
    <source>
        <dbReference type="SAM" id="MobiDB-lite"/>
    </source>
</evidence>
<name>A0A251SQF4_HELAN</name>
<dbReference type="PANTHER" id="PTHR33640">
    <property type="entry name" value="TRANSMEMBRANE PROTEIN"/>
    <property type="match status" value="1"/>
</dbReference>
<dbReference type="EMBL" id="CM007902">
    <property type="protein sequence ID" value="OTG00829.1"/>
    <property type="molecule type" value="Genomic_DNA"/>
</dbReference>
<keyword evidence="2" id="KW-0812">Transmembrane</keyword>
<proteinExistence type="predicted"/>
<organism evidence="4 5">
    <name type="scientific">Helianthus annuus</name>
    <name type="common">Common sunflower</name>
    <dbReference type="NCBI Taxonomy" id="4232"/>
    <lineage>
        <taxon>Eukaryota</taxon>
        <taxon>Viridiplantae</taxon>
        <taxon>Streptophyta</taxon>
        <taxon>Embryophyta</taxon>
        <taxon>Tracheophyta</taxon>
        <taxon>Spermatophyta</taxon>
        <taxon>Magnoliopsida</taxon>
        <taxon>eudicotyledons</taxon>
        <taxon>Gunneridae</taxon>
        <taxon>Pentapetalae</taxon>
        <taxon>asterids</taxon>
        <taxon>campanulids</taxon>
        <taxon>Asterales</taxon>
        <taxon>Asteraceae</taxon>
        <taxon>Asteroideae</taxon>
        <taxon>Heliantheae alliance</taxon>
        <taxon>Heliantheae</taxon>
        <taxon>Helianthus</taxon>
    </lineage>
</organism>
<dbReference type="PANTHER" id="PTHR33640:SF30">
    <property type="entry name" value="DUF4408 DOMAIN-CONTAINING PROTEIN"/>
    <property type="match status" value="1"/>
</dbReference>
<dbReference type="Proteomes" id="UP000215914">
    <property type="component" value="Chromosome 13"/>
</dbReference>
<dbReference type="AlphaFoldDB" id="A0A251SQF4"/>
<evidence type="ECO:0008006" key="6">
    <source>
        <dbReference type="Google" id="ProtNLM"/>
    </source>
</evidence>
<keyword evidence="5" id="KW-1185">Reference proteome</keyword>
<dbReference type="OMA" id="WSSTHIP"/>
<feature type="transmembrane region" description="Helical" evidence="2">
    <location>
        <begin position="30"/>
        <end position="47"/>
    </location>
</feature>
<protein>
    <recommendedName>
        <fullName evidence="6">DUF4408 domain-containing protein</fullName>
    </recommendedName>
</protein>
<dbReference type="EMBL" id="MNCJ02000317">
    <property type="protein sequence ID" value="KAF5817952.1"/>
    <property type="molecule type" value="Genomic_DNA"/>
</dbReference>
<evidence type="ECO:0000313" key="4">
    <source>
        <dbReference type="EMBL" id="OTG00829.1"/>
    </source>
</evidence>
<reference evidence="4" key="2">
    <citation type="submission" date="2017-02" db="EMBL/GenBank/DDBJ databases">
        <title>Sunflower complete genome.</title>
        <authorList>
            <person name="Langlade N."/>
            <person name="Munos S."/>
        </authorList>
    </citation>
    <scope>NUCLEOTIDE SEQUENCE [LARGE SCALE GENOMIC DNA]</scope>
    <source>
        <tissue evidence="4">Leaves</tissue>
    </source>
</reference>
<gene>
    <name evidence="4" type="ORF">HannXRQ_Chr13g0395401</name>
    <name evidence="3" type="ORF">HanXRQr2_Chr02g0059071</name>
</gene>
<accession>A0A251SQF4</accession>
<dbReference type="Gramene" id="mRNA:HanXRQr2_Chr02g0059071">
    <property type="protein sequence ID" value="CDS:HanXRQr2_Chr02g0059071.1"/>
    <property type="gene ID" value="HanXRQr2_Chr02g0059071"/>
</dbReference>
<evidence type="ECO:0000313" key="3">
    <source>
        <dbReference type="EMBL" id="KAF5817952.1"/>
    </source>
</evidence>
<keyword evidence="2" id="KW-0472">Membrane</keyword>
<feature type="transmembrane region" description="Helical" evidence="2">
    <location>
        <begin position="67"/>
        <end position="88"/>
    </location>
</feature>
<sequence length="253" mass="29132">MEPYDFVHSIKAEKANALARYKLFTNITKAVQFMEAFVAVALISWSSTHIPSVFKLSGEYLLAFTSYLMNQHVVFLVGNLIVFVCYVLSRFTDSGNAESGVSRIQYDHVRDDQLTIRNPKPAQLQVTETPVERQIMMIPNEKAIIETERVAKPELEAVTAIKQAEKQIERFRRTQSDLKSKISVKPQPELQRSVTERRRRRRSMTVASGELESTIKSFQAVDELSNEEFRIAVETFISKQQKILKQQNMVEVW</sequence>
<feature type="region of interest" description="Disordered" evidence="1">
    <location>
        <begin position="178"/>
        <end position="208"/>
    </location>
</feature>
<dbReference type="InParanoid" id="A0A251SQF4"/>